<dbReference type="Pfam" id="PF02518">
    <property type="entry name" value="HATPase_c"/>
    <property type="match status" value="1"/>
</dbReference>
<dbReference type="Pfam" id="PF00072">
    <property type="entry name" value="Response_reg"/>
    <property type="match status" value="1"/>
</dbReference>
<feature type="domain" description="Response regulatory" evidence="9">
    <location>
        <begin position="7"/>
        <end position="124"/>
    </location>
</feature>
<dbReference type="SMART" id="SM00388">
    <property type="entry name" value="HisKA"/>
    <property type="match status" value="1"/>
</dbReference>
<dbReference type="InterPro" id="IPR036097">
    <property type="entry name" value="HisK_dim/P_sf"/>
</dbReference>
<dbReference type="SMART" id="SM00448">
    <property type="entry name" value="REC"/>
    <property type="match status" value="1"/>
</dbReference>
<dbReference type="InterPro" id="IPR003594">
    <property type="entry name" value="HATPase_dom"/>
</dbReference>
<proteinExistence type="predicted"/>
<dbReference type="SUPFAM" id="SSF52172">
    <property type="entry name" value="CheY-like"/>
    <property type="match status" value="1"/>
</dbReference>
<dbReference type="RefSeq" id="WP_254163950.1">
    <property type="nucleotide sequence ID" value="NZ_JAHESF010000013.1"/>
</dbReference>
<protein>
    <recommendedName>
        <fullName evidence="2">histidine kinase</fullName>
        <ecNumber evidence="2">2.7.13.3</ecNumber>
    </recommendedName>
</protein>
<dbReference type="InterPro" id="IPR036890">
    <property type="entry name" value="HATPase_C_sf"/>
</dbReference>
<feature type="modified residue" description="4-aspartylphosphate" evidence="6">
    <location>
        <position position="56"/>
    </location>
</feature>
<dbReference type="PANTHER" id="PTHR42878:SF15">
    <property type="entry name" value="BACTERIOPHYTOCHROME"/>
    <property type="match status" value="1"/>
</dbReference>
<dbReference type="AlphaFoldDB" id="A0AAP2GQ33"/>
<dbReference type="GO" id="GO:0030295">
    <property type="term" value="F:protein kinase activator activity"/>
    <property type="evidence" value="ECO:0007669"/>
    <property type="project" value="TreeGrafter"/>
</dbReference>
<feature type="domain" description="Histidine kinase" evidence="8">
    <location>
        <begin position="174"/>
        <end position="387"/>
    </location>
</feature>
<keyword evidence="5" id="KW-0418">Kinase</keyword>
<comment type="caution">
    <text evidence="10">The sequence shown here is derived from an EMBL/GenBank/DDBJ whole genome shotgun (WGS) entry which is preliminary data.</text>
</comment>
<dbReference type="PRINTS" id="PR00344">
    <property type="entry name" value="BCTRLSENSOR"/>
</dbReference>
<dbReference type="CDD" id="cd00082">
    <property type="entry name" value="HisKA"/>
    <property type="match status" value="1"/>
</dbReference>
<dbReference type="Gene3D" id="3.30.565.10">
    <property type="entry name" value="Histidine kinase-like ATPase, C-terminal domain"/>
    <property type="match status" value="1"/>
</dbReference>
<dbReference type="InterPro" id="IPR005467">
    <property type="entry name" value="His_kinase_dom"/>
</dbReference>
<evidence type="ECO:0000259" key="8">
    <source>
        <dbReference type="PROSITE" id="PS50109"/>
    </source>
</evidence>
<gene>
    <name evidence="10" type="ORF">KK083_14385</name>
</gene>
<dbReference type="InterPro" id="IPR004358">
    <property type="entry name" value="Sig_transdc_His_kin-like_C"/>
</dbReference>
<evidence type="ECO:0000256" key="6">
    <source>
        <dbReference type="PROSITE-ProRule" id="PRU00169"/>
    </source>
</evidence>
<organism evidence="10 11">
    <name type="scientific">Chryseosolibacter histidini</name>
    <dbReference type="NCBI Taxonomy" id="2782349"/>
    <lineage>
        <taxon>Bacteria</taxon>
        <taxon>Pseudomonadati</taxon>
        <taxon>Bacteroidota</taxon>
        <taxon>Cytophagia</taxon>
        <taxon>Cytophagales</taxon>
        <taxon>Chryseotaleaceae</taxon>
        <taxon>Chryseosolibacter</taxon>
    </lineage>
</organism>
<evidence type="ECO:0000313" key="11">
    <source>
        <dbReference type="Proteomes" id="UP001319200"/>
    </source>
</evidence>
<keyword evidence="11" id="KW-1185">Reference proteome</keyword>
<dbReference type="InterPro" id="IPR003661">
    <property type="entry name" value="HisK_dim/P_dom"/>
</dbReference>
<dbReference type="GO" id="GO:0000155">
    <property type="term" value="F:phosphorelay sensor kinase activity"/>
    <property type="evidence" value="ECO:0007669"/>
    <property type="project" value="InterPro"/>
</dbReference>
<evidence type="ECO:0000259" key="9">
    <source>
        <dbReference type="PROSITE" id="PS50110"/>
    </source>
</evidence>
<dbReference type="PANTHER" id="PTHR42878">
    <property type="entry name" value="TWO-COMPONENT HISTIDINE KINASE"/>
    <property type="match status" value="1"/>
</dbReference>
<dbReference type="PROSITE" id="PS50110">
    <property type="entry name" value="RESPONSE_REGULATORY"/>
    <property type="match status" value="1"/>
</dbReference>
<dbReference type="FunFam" id="1.10.287.130:FF:000070">
    <property type="entry name" value="Histidine kinase sensor protein"/>
    <property type="match status" value="1"/>
</dbReference>
<dbReference type="InterPro" id="IPR050351">
    <property type="entry name" value="BphY/WalK/GraS-like"/>
</dbReference>
<evidence type="ECO:0000256" key="5">
    <source>
        <dbReference type="ARBA" id="ARBA00022777"/>
    </source>
</evidence>
<evidence type="ECO:0000256" key="2">
    <source>
        <dbReference type="ARBA" id="ARBA00012438"/>
    </source>
</evidence>
<dbReference type="EC" id="2.7.13.3" evidence="2"/>
<dbReference type="GO" id="GO:0000156">
    <property type="term" value="F:phosphorelay response regulator activity"/>
    <property type="evidence" value="ECO:0007669"/>
    <property type="project" value="TreeGrafter"/>
</dbReference>
<dbReference type="GO" id="GO:0007234">
    <property type="term" value="P:osmosensory signaling via phosphorelay pathway"/>
    <property type="evidence" value="ECO:0007669"/>
    <property type="project" value="TreeGrafter"/>
</dbReference>
<keyword evidence="7" id="KW-0175">Coiled coil</keyword>
<accession>A0AAP2GQ33</accession>
<evidence type="ECO:0000256" key="4">
    <source>
        <dbReference type="ARBA" id="ARBA00022679"/>
    </source>
</evidence>
<dbReference type="FunFam" id="3.30.565.10:FF:000006">
    <property type="entry name" value="Sensor histidine kinase WalK"/>
    <property type="match status" value="1"/>
</dbReference>
<evidence type="ECO:0000256" key="7">
    <source>
        <dbReference type="SAM" id="Coils"/>
    </source>
</evidence>
<dbReference type="SMART" id="SM00387">
    <property type="entry name" value="HATPase_c"/>
    <property type="match status" value="1"/>
</dbReference>
<dbReference type="Pfam" id="PF00512">
    <property type="entry name" value="HisKA"/>
    <property type="match status" value="1"/>
</dbReference>
<feature type="coiled-coil region" evidence="7">
    <location>
        <begin position="123"/>
        <end position="171"/>
    </location>
</feature>
<keyword evidence="4" id="KW-0808">Transferase</keyword>
<evidence type="ECO:0000313" key="10">
    <source>
        <dbReference type="EMBL" id="MBT1698077.1"/>
    </source>
</evidence>
<dbReference type="EMBL" id="JAHESF010000013">
    <property type="protein sequence ID" value="MBT1698077.1"/>
    <property type="molecule type" value="Genomic_DNA"/>
</dbReference>
<dbReference type="InterPro" id="IPR011006">
    <property type="entry name" value="CheY-like_superfamily"/>
</dbReference>
<dbReference type="Gene3D" id="1.10.287.130">
    <property type="match status" value="1"/>
</dbReference>
<dbReference type="Proteomes" id="UP001319200">
    <property type="component" value="Unassembled WGS sequence"/>
</dbReference>
<dbReference type="PROSITE" id="PS50109">
    <property type="entry name" value="HIS_KIN"/>
    <property type="match status" value="1"/>
</dbReference>
<dbReference type="InterPro" id="IPR001789">
    <property type="entry name" value="Sig_transdc_resp-reg_receiver"/>
</dbReference>
<keyword evidence="3 6" id="KW-0597">Phosphoprotein</keyword>
<reference evidence="10 11" key="1">
    <citation type="submission" date="2021-05" db="EMBL/GenBank/DDBJ databases">
        <title>A Polyphasic approach of four new species of the genus Ohtaekwangia: Ohtaekwangia histidinii sp. nov., Ohtaekwangia cretensis sp. nov., Ohtaekwangia indiensis sp. nov., Ohtaekwangia reichenbachii sp. nov. from diverse environment.</title>
        <authorList>
            <person name="Octaviana S."/>
        </authorList>
    </citation>
    <scope>NUCLEOTIDE SEQUENCE [LARGE SCALE GENOMIC DNA]</scope>
    <source>
        <strain evidence="10 11">PWU4</strain>
    </source>
</reference>
<dbReference type="SUPFAM" id="SSF47384">
    <property type="entry name" value="Homodimeric domain of signal transducing histidine kinase"/>
    <property type="match status" value="1"/>
</dbReference>
<evidence type="ECO:0000256" key="1">
    <source>
        <dbReference type="ARBA" id="ARBA00000085"/>
    </source>
</evidence>
<dbReference type="SUPFAM" id="SSF55874">
    <property type="entry name" value="ATPase domain of HSP90 chaperone/DNA topoisomerase II/histidine kinase"/>
    <property type="match status" value="1"/>
</dbReference>
<evidence type="ECO:0000256" key="3">
    <source>
        <dbReference type="ARBA" id="ARBA00022553"/>
    </source>
</evidence>
<name>A0AAP2GQ33_9BACT</name>
<comment type="catalytic activity">
    <reaction evidence="1">
        <text>ATP + protein L-histidine = ADP + protein N-phospho-L-histidine.</text>
        <dbReference type="EC" id="2.7.13.3"/>
    </reaction>
</comment>
<dbReference type="Gene3D" id="3.40.50.2300">
    <property type="match status" value="1"/>
</dbReference>
<sequence>MEHEKVTILIIDDREANIYALEKLLEKPGRTFLQATDGKLGLKLALDHEIDLILLDVQMPEMDGFEVAQILQSNKRTKDIPIIFASAEKKERSSVMKGFEEGAVDYLSKPLDPELTKAKVSVLLKIQIQKKQLIEKNTSLEKAEAQIKLLNANLQQNLQQLEAANKELESFSYSVSHDLRAPLRSILGYAQVLEEDHADKLNEDAKQVLGTIQQNAVRMNSLIDDLLEFSRLGKQELQKSEVNTEKIVKSTLQQISASTRHSAEVKINSLMPAYADYSLLNQVWVNLISNAIKYSAKKERPVVEIGSHKEDNEIIFYIKDNGSGFNMEYVHKLFGVFQRLHKAEDFEGTGVGLALVQRIVNRHGGRVWAEGKVSEGATFYFSLPVISNQ</sequence>